<evidence type="ECO:0000313" key="2">
    <source>
        <dbReference type="Proteomes" id="UP000595038"/>
    </source>
</evidence>
<dbReference type="AlphaFoldDB" id="A0AB37GU30"/>
<dbReference type="RefSeq" id="WP_016885851.1">
    <property type="nucleotide sequence ID" value="NZ_BOQW01000003.1"/>
</dbReference>
<name>A0AB37GU30_BACLI</name>
<accession>A0AB37GU30</accession>
<reference evidence="1 2" key="1">
    <citation type="submission" date="2020-12" db="EMBL/GenBank/DDBJ databases">
        <title>FDA dAtabase for Regulatory Grade micrObial Sequences (FDA-ARGOS): Supporting development and validation of Infectious Disease Dx tests.</title>
        <authorList>
            <person name="Nelson B."/>
            <person name="Plummer A."/>
            <person name="Tallon L."/>
            <person name="Sadzewicz L."/>
            <person name="Zhao X."/>
            <person name="Boylan J."/>
            <person name="Ott S."/>
            <person name="Bowen H."/>
            <person name="Vavikolanu K."/>
            <person name="Mehta A."/>
            <person name="Aluvathingal J."/>
            <person name="Nadendla S."/>
            <person name="Myers T."/>
            <person name="Yan Y."/>
            <person name="Sichtig H."/>
        </authorList>
    </citation>
    <scope>NUCLEOTIDE SEQUENCE [LARGE SCALE GENOMIC DNA]</scope>
    <source>
        <strain evidence="1 2">FDAARGOS_923</strain>
    </source>
</reference>
<proteinExistence type="predicted"/>
<dbReference type="EMBL" id="CP065647">
    <property type="protein sequence ID" value="QPR75118.1"/>
    <property type="molecule type" value="Genomic_DNA"/>
</dbReference>
<sequence>MRKPMILSQEEIGRSAGTMMIVIGVTRLVEDEGMTPHEAFEQMERVKNSVFHALSEIHREVNQAGQEVVK</sequence>
<evidence type="ECO:0000313" key="1">
    <source>
        <dbReference type="EMBL" id="QPR75118.1"/>
    </source>
</evidence>
<gene>
    <name evidence="1" type="ORF">I6G80_19660</name>
</gene>
<dbReference type="Proteomes" id="UP000595038">
    <property type="component" value="Chromosome"/>
</dbReference>
<protein>
    <submittedName>
        <fullName evidence="1">Uncharacterized protein</fullName>
    </submittedName>
</protein>
<organism evidence="1 2">
    <name type="scientific">Bacillus licheniformis</name>
    <dbReference type="NCBI Taxonomy" id="1402"/>
    <lineage>
        <taxon>Bacteria</taxon>
        <taxon>Bacillati</taxon>
        <taxon>Bacillota</taxon>
        <taxon>Bacilli</taxon>
        <taxon>Bacillales</taxon>
        <taxon>Bacillaceae</taxon>
        <taxon>Bacillus</taxon>
    </lineage>
</organism>